<keyword evidence="1" id="KW-0479">Metal-binding</keyword>
<sequence length="536" mass="58832">MAQQRPLSHPKNGQSSSNRAAGVTNGTQMRPEIGPSHVGPRGVDDPTRPIRYGGQPSSTGPDRPLTLEAAFPWLMSQLAKSPTAVNAPLTSPAVPTLGHVPTMSPPLDRTSALPTTYEDELAFLLSERPDHPAQRASDPMGGVSHGPPISSPSISFPLNLASPNPFEINLPSTSTAHDNSNNNAPGAVGVSPVNASPGWNMWDLDLANGQIPIDQATPDIFPHNYIAEPSSSTSMRWPVPLADIPQFEDRRNVTGLSSLEQRPSLGGQGRSESLGIAIDRQTEDEPVRKRGRNSFRRDSDAGTGSGIRNDRVTQSLGGGETSPKRRSKSKVEPREIMEIRSRRFRDRAPKVIKERVHKVLAQRMYLLDRVVFKDAEEAQEFTVMGSKGDKSVVAIDHEPRCDCPDWQKGNAPCEHLIYVFLKILKIPEQSYLWFQKGLLSHELRDIFENTRNPTELPPTLLASMSQHLSTQTASGEVDREMDGPLAPLVGTDCQICYDAFTAEDIRADRLAYDEGIQQMVHKVCFDRKNTAKVTGE</sequence>
<feature type="domain" description="SWIM-type" evidence="3">
    <location>
        <begin position="381"/>
        <end position="424"/>
    </location>
</feature>
<organism evidence="4 5">
    <name type="scientific">Kockovaella imperatae</name>
    <dbReference type="NCBI Taxonomy" id="4999"/>
    <lineage>
        <taxon>Eukaryota</taxon>
        <taxon>Fungi</taxon>
        <taxon>Dikarya</taxon>
        <taxon>Basidiomycota</taxon>
        <taxon>Agaricomycotina</taxon>
        <taxon>Tremellomycetes</taxon>
        <taxon>Tremellales</taxon>
        <taxon>Cuniculitremaceae</taxon>
        <taxon>Kockovaella</taxon>
    </lineage>
</organism>
<dbReference type="GO" id="GO:0008270">
    <property type="term" value="F:zinc ion binding"/>
    <property type="evidence" value="ECO:0007669"/>
    <property type="project" value="UniProtKB-KW"/>
</dbReference>
<reference evidence="4 5" key="1">
    <citation type="submission" date="2017-03" db="EMBL/GenBank/DDBJ databases">
        <title>Widespread Adenine N6-methylation of Active Genes in Fungi.</title>
        <authorList>
            <consortium name="DOE Joint Genome Institute"/>
            <person name="Mondo S.J."/>
            <person name="Dannebaum R.O."/>
            <person name="Kuo R.C."/>
            <person name="Louie K.B."/>
            <person name="Bewick A.J."/>
            <person name="Labutti K."/>
            <person name="Haridas S."/>
            <person name="Kuo A."/>
            <person name="Salamov A."/>
            <person name="Ahrendt S.R."/>
            <person name="Lau R."/>
            <person name="Bowen B.P."/>
            <person name="Lipzen A."/>
            <person name="Sullivan W."/>
            <person name="Andreopoulos W.B."/>
            <person name="Clum A."/>
            <person name="Lindquist E."/>
            <person name="Daum C."/>
            <person name="Northen T.R."/>
            <person name="Ramamoorthy G."/>
            <person name="Schmitz R.J."/>
            <person name="Gryganskyi A."/>
            <person name="Culley D."/>
            <person name="Magnuson J."/>
            <person name="James T.Y."/>
            <person name="O'Malley M.A."/>
            <person name="Stajich J.E."/>
            <person name="Spatafora J.W."/>
            <person name="Visel A."/>
            <person name="Grigoriev I.V."/>
        </authorList>
    </citation>
    <scope>NUCLEOTIDE SEQUENCE [LARGE SCALE GENOMIC DNA]</scope>
    <source>
        <strain evidence="4 5">NRRL Y-17943</strain>
    </source>
</reference>
<dbReference type="PANTHER" id="PTHR21540:SF0">
    <property type="entry name" value="PHD FAMILY PROTEIN"/>
    <property type="match status" value="1"/>
</dbReference>
<accession>A0A1Y1UEX7</accession>
<dbReference type="RefSeq" id="XP_021870641.1">
    <property type="nucleotide sequence ID" value="XM_022015887.1"/>
</dbReference>
<comment type="caution">
    <text evidence="4">The sequence shown here is derived from an EMBL/GenBank/DDBJ whole genome shotgun (WGS) entry which is preliminary data.</text>
</comment>
<dbReference type="GO" id="GO:0061630">
    <property type="term" value="F:ubiquitin protein ligase activity"/>
    <property type="evidence" value="ECO:0007669"/>
    <property type="project" value="InterPro"/>
</dbReference>
<evidence type="ECO:0000256" key="2">
    <source>
        <dbReference type="SAM" id="MobiDB-lite"/>
    </source>
</evidence>
<evidence type="ECO:0000259" key="3">
    <source>
        <dbReference type="PROSITE" id="PS50966"/>
    </source>
</evidence>
<dbReference type="InterPro" id="IPR007527">
    <property type="entry name" value="Znf_SWIM"/>
</dbReference>
<dbReference type="Pfam" id="PF04434">
    <property type="entry name" value="SWIM"/>
    <property type="match status" value="1"/>
</dbReference>
<protein>
    <recommendedName>
        <fullName evidence="3">SWIM-type domain-containing protein</fullName>
    </recommendedName>
</protein>
<feature type="region of interest" description="Disordered" evidence="2">
    <location>
        <begin position="255"/>
        <end position="334"/>
    </location>
</feature>
<dbReference type="GeneID" id="33557696"/>
<feature type="compositionally biased region" description="Polar residues" evidence="2">
    <location>
        <begin position="1"/>
        <end position="28"/>
    </location>
</feature>
<name>A0A1Y1UEX7_9TREE</name>
<dbReference type="InParanoid" id="A0A1Y1UEX7"/>
<dbReference type="AlphaFoldDB" id="A0A1Y1UEX7"/>
<dbReference type="EMBL" id="NBSH01000007">
    <property type="protein sequence ID" value="ORX36572.1"/>
    <property type="molecule type" value="Genomic_DNA"/>
</dbReference>
<keyword evidence="1" id="KW-0863">Zinc-finger</keyword>
<evidence type="ECO:0000313" key="5">
    <source>
        <dbReference type="Proteomes" id="UP000193218"/>
    </source>
</evidence>
<dbReference type="Proteomes" id="UP000193218">
    <property type="component" value="Unassembled WGS sequence"/>
</dbReference>
<gene>
    <name evidence="4" type="ORF">BD324DRAFT_626363</name>
</gene>
<keyword evidence="5" id="KW-1185">Reference proteome</keyword>
<dbReference type="OrthoDB" id="2122982at2759"/>
<evidence type="ECO:0000256" key="1">
    <source>
        <dbReference type="PROSITE-ProRule" id="PRU00325"/>
    </source>
</evidence>
<dbReference type="PANTHER" id="PTHR21540">
    <property type="entry name" value="RING FINGER AND SWIM DOMAIN-CONTAINING PROTEIN 2"/>
    <property type="match status" value="1"/>
</dbReference>
<keyword evidence="1" id="KW-0862">Zinc</keyword>
<proteinExistence type="predicted"/>
<dbReference type="PROSITE" id="PS50966">
    <property type="entry name" value="ZF_SWIM"/>
    <property type="match status" value="1"/>
</dbReference>
<dbReference type="InterPro" id="IPR039903">
    <property type="entry name" value="Zswim2"/>
</dbReference>
<feature type="region of interest" description="Disordered" evidence="2">
    <location>
        <begin position="1"/>
        <end position="64"/>
    </location>
</feature>
<dbReference type="STRING" id="4999.A0A1Y1UEX7"/>
<evidence type="ECO:0000313" key="4">
    <source>
        <dbReference type="EMBL" id="ORX36572.1"/>
    </source>
</evidence>